<evidence type="ECO:0008006" key="4">
    <source>
        <dbReference type="Google" id="ProtNLM"/>
    </source>
</evidence>
<feature type="transmembrane region" description="Helical" evidence="1">
    <location>
        <begin position="62"/>
        <end position="79"/>
    </location>
</feature>
<dbReference type="Proteomes" id="UP000199183">
    <property type="component" value="Unassembled WGS sequence"/>
</dbReference>
<evidence type="ECO:0000313" key="2">
    <source>
        <dbReference type="EMBL" id="SEB37235.1"/>
    </source>
</evidence>
<dbReference type="RefSeq" id="WP_091179029.1">
    <property type="nucleotide sequence ID" value="NZ_FNRY01000001.1"/>
</dbReference>
<feature type="transmembrane region" description="Helical" evidence="1">
    <location>
        <begin position="91"/>
        <end position="108"/>
    </location>
</feature>
<dbReference type="STRING" id="640635.SAMN04489806_0243"/>
<accession>A0A1H4ITS9</accession>
<dbReference type="OrthoDB" id="5082313at2"/>
<organism evidence="2 3">
    <name type="scientific">Paramicrobacterium humi</name>
    <dbReference type="NCBI Taxonomy" id="640635"/>
    <lineage>
        <taxon>Bacteria</taxon>
        <taxon>Bacillati</taxon>
        <taxon>Actinomycetota</taxon>
        <taxon>Actinomycetes</taxon>
        <taxon>Micrococcales</taxon>
        <taxon>Microbacteriaceae</taxon>
        <taxon>Paramicrobacterium</taxon>
    </lineage>
</organism>
<keyword evidence="1" id="KW-0812">Transmembrane</keyword>
<reference evidence="2 3" key="1">
    <citation type="submission" date="2016-10" db="EMBL/GenBank/DDBJ databases">
        <authorList>
            <person name="de Groot N.N."/>
        </authorList>
    </citation>
    <scope>NUCLEOTIDE SEQUENCE [LARGE SCALE GENOMIC DNA]</scope>
    <source>
        <strain evidence="2 3">DSM 21799</strain>
    </source>
</reference>
<keyword evidence="1" id="KW-0472">Membrane</keyword>
<sequence length="333" mass="35769">MSGFSRSSLIALAAAFSAYHIVRGILTLGIPVDPVPVVIALMIYAAVTAMTLLPFGGKGMPLWASTLAVSCAVVITLIVTSQLDATAENGYATWHTNAVGTLMTILMVRRKRVEAAAGTLFLVVYSIVWCGVLGSAQIGVTGAIAWVVLADVMTRTLQRAAADAEQLVLAEREAVRWEAAQHAHRSERRARLETASRIAGPLLRDVVLADGSLTTAEREEARLLEARLRDEIRGRALLDPRVRQAVLAARRRGAVVQLLDEGTIDELDDDQRERVLSVVAEALDSAESDRIIVRTAPETTTVAVTVVGLSAPPPGSDDPEDDVDLWLEIPRDA</sequence>
<dbReference type="EMBL" id="FNRY01000001">
    <property type="protein sequence ID" value="SEB37235.1"/>
    <property type="molecule type" value="Genomic_DNA"/>
</dbReference>
<feature type="transmembrane region" description="Helical" evidence="1">
    <location>
        <begin position="34"/>
        <end position="55"/>
    </location>
</feature>
<dbReference type="AlphaFoldDB" id="A0A1H4ITS9"/>
<gene>
    <name evidence="2" type="ORF">SAMN04489806_0243</name>
</gene>
<keyword evidence="3" id="KW-1185">Reference proteome</keyword>
<protein>
    <recommendedName>
        <fullName evidence="4">Signal transduction histidine kinase</fullName>
    </recommendedName>
</protein>
<keyword evidence="1" id="KW-1133">Transmembrane helix</keyword>
<evidence type="ECO:0000256" key="1">
    <source>
        <dbReference type="SAM" id="Phobius"/>
    </source>
</evidence>
<evidence type="ECO:0000313" key="3">
    <source>
        <dbReference type="Proteomes" id="UP000199183"/>
    </source>
</evidence>
<name>A0A1H4ITS9_9MICO</name>
<feature type="transmembrane region" description="Helical" evidence="1">
    <location>
        <begin position="120"/>
        <end position="149"/>
    </location>
</feature>
<proteinExistence type="predicted"/>